<feature type="region of interest" description="Disordered" evidence="1">
    <location>
        <begin position="608"/>
        <end position="703"/>
    </location>
</feature>
<evidence type="ECO:0000313" key="2">
    <source>
        <dbReference type="EMBL" id="WWC88092.1"/>
    </source>
</evidence>
<dbReference type="EMBL" id="CP144100">
    <property type="protein sequence ID" value="WWC88092.1"/>
    <property type="molecule type" value="Genomic_DNA"/>
</dbReference>
<feature type="compositionally biased region" description="Low complexity" evidence="1">
    <location>
        <begin position="570"/>
        <end position="592"/>
    </location>
</feature>
<sequence>MVFQSHTNYLSSKIQIHFENEGVMDMLGEPNTGTSYSLPGHIMISLPALPAPLQGRLREVKDLKIVMEGKSEFWDDHGRYTPMRLHTTTLILASPSKPLLIPSSDPARPHARKLQLAVAFDMRIPGWLPPSHDSEMTTVSYGLIAHATIGWGESPSSSSHYACPSSSSFSSSSSSSIPRTSNGDIFMDNLIPSQPLMCKPKSSKSLDSIFGNHSLLARATEKSSSEWSPFTVRRHRLPSSIGSSSHQNQTERHYTLKPEANSNSPLECIVTVPDWVDVNGDEKSLKVSLRVRARNINCNNQPMEIDSVHTRNESSSSRSSSSSITSIAATSNPTLGSRELESVPMERQYGDILGKRVQDDMLTHILELGMEVEETERFSSNPSQSFTSSFPIPAEQPARNSTRHQLISPGHDYADGGLLSHNETPFRGIRRKPCLLANDGNQRNFFFSDEGLGLGEKWRKINVVLPMPSTSDLVKNPSSSRPQSEMDSPFLRIRHDLKIRVVCRNAANPNGTQVVILSTPIKFGTCPSTMPDARPDAVPLPAYIQLFHENGDLRECDALPIYTKSDLFQSKTSSEETSTTESTSLPNSPTPSYASLYPLTTKPYLLNSSSNYTESDNDNSSLSSSAASSSSTSLSTLNRRNRSSSPALSSGDESMDIDGVISSDADDEDIGGTGSTTSVNTTETHHQATRKVGKIPRAIRALA</sequence>
<feature type="region of interest" description="Disordered" evidence="1">
    <location>
        <begin position="302"/>
        <end position="343"/>
    </location>
</feature>
<reference evidence="2 3" key="1">
    <citation type="submission" date="2024-01" db="EMBL/GenBank/DDBJ databases">
        <title>Comparative genomics of Cryptococcus and Kwoniella reveals pathogenesis evolution and contrasting modes of karyotype evolution via chromosome fusion or intercentromeric recombination.</title>
        <authorList>
            <person name="Coelho M.A."/>
            <person name="David-Palma M."/>
            <person name="Shea T."/>
            <person name="Bowers K."/>
            <person name="McGinley-Smith S."/>
            <person name="Mohammad A.W."/>
            <person name="Gnirke A."/>
            <person name="Yurkov A.M."/>
            <person name="Nowrousian M."/>
            <person name="Sun S."/>
            <person name="Cuomo C.A."/>
            <person name="Heitman J."/>
        </authorList>
    </citation>
    <scope>NUCLEOTIDE SEQUENCE [LARGE SCALE GENOMIC DNA]</scope>
    <source>
        <strain evidence="2 3">CBS 6074</strain>
    </source>
</reference>
<name>A0AAX4JU64_9TREE</name>
<organism evidence="2 3">
    <name type="scientific">Kwoniella dendrophila CBS 6074</name>
    <dbReference type="NCBI Taxonomy" id="1295534"/>
    <lineage>
        <taxon>Eukaryota</taxon>
        <taxon>Fungi</taxon>
        <taxon>Dikarya</taxon>
        <taxon>Basidiomycota</taxon>
        <taxon>Agaricomycotina</taxon>
        <taxon>Tremellomycetes</taxon>
        <taxon>Tremellales</taxon>
        <taxon>Cryptococcaceae</taxon>
        <taxon>Kwoniella</taxon>
    </lineage>
</organism>
<feature type="compositionally biased region" description="Low complexity" evidence="1">
    <location>
        <begin position="618"/>
        <end position="638"/>
    </location>
</feature>
<proteinExistence type="predicted"/>
<dbReference type="GeneID" id="91093667"/>
<feature type="region of interest" description="Disordered" evidence="1">
    <location>
        <begin position="238"/>
        <end position="260"/>
    </location>
</feature>
<evidence type="ECO:0008006" key="4">
    <source>
        <dbReference type="Google" id="ProtNLM"/>
    </source>
</evidence>
<gene>
    <name evidence="2" type="ORF">L201_002996</name>
</gene>
<feature type="compositionally biased region" description="Low complexity" evidence="1">
    <location>
        <begin position="314"/>
        <end position="331"/>
    </location>
</feature>
<dbReference type="RefSeq" id="XP_066074855.1">
    <property type="nucleotide sequence ID" value="XM_066218758.1"/>
</dbReference>
<evidence type="ECO:0000256" key="1">
    <source>
        <dbReference type="SAM" id="MobiDB-lite"/>
    </source>
</evidence>
<dbReference type="Proteomes" id="UP001355207">
    <property type="component" value="Chromosome 3"/>
</dbReference>
<dbReference type="AlphaFoldDB" id="A0AAX4JU64"/>
<protein>
    <recommendedName>
        <fullName evidence="4">Arrestin C-terminal-like domain-containing protein</fullName>
    </recommendedName>
</protein>
<evidence type="ECO:0000313" key="3">
    <source>
        <dbReference type="Proteomes" id="UP001355207"/>
    </source>
</evidence>
<accession>A0AAX4JU64</accession>
<keyword evidence="3" id="KW-1185">Reference proteome</keyword>
<feature type="region of interest" description="Disordered" evidence="1">
    <location>
        <begin position="569"/>
        <end position="596"/>
    </location>
</feature>